<evidence type="ECO:0000256" key="2">
    <source>
        <dbReference type="PIRSR" id="PIRSR640198-2"/>
    </source>
</evidence>
<dbReference type="SUPFAM" id="SSF140931">
    <property type="entry name" value="Fic-like"/>
    <property type="match status" value="1"/>
</dbReference>
<dbReference type="PANTHER" id="PTHR13504:SF38">
    <property type="entry name" value="FIDO DOMAIN-CONTAINING PROTEIN"/>
    <property type="match status" value="1"/>
</dbReference>
<name>A0A1I7KCM9_9BURK</name>
<organism evidence="4 5">
    <name type="scientific">Paenacidovorax caeni</name>
    <dbReference type="NCBI Taxonomy" id="343013"/>
    <lineage>
        <taxon>Bacteria</taxon>
        <taxon>Pseudomonadati</taxon>
        <taxon>Pseudomonadota</taxon>
        <taxon>Betaproteobacteria</taxon>
        <taxon>Burkholderiales</taxon>
        <taxon>Comamonadaceae</taxon>
        <taxon>Paenacidovorax</taxon>
    </lineage>
</organism>
<keyword evidence="5" id="KW-1185">Reference proteome</keyword>
<sequence length="378" mass="41305">MEAARLSGAFPGGVSTEFVGLLQSMNAYYSNKIEGEHASPLQIAQALLGRFSHEAETARLQHLAVAHIQTERWIQESSLLPADLYAAHTVRSIHSHLFSPWGHEDGGGLPPGAPSGTNKATYSPGVLRTCDVVIGHHVAPGWQCLEALLQQWAKGYGTARPGEMQIVAAAAAHHRLLWMHPFVDGNGRVARLQTLAVMQSLDLAPGLWSPLRGLARSGGRYFQRLGDADQSGLDDLDAQGPLSERMLVAWIDFFLDVWLGEVRFMQRMLNQQEMLGRLSALLAYETQMGKRGLRMEALRPLHYLFVTQGSITRGDFARMTGLGERTATTLIGKLLGAGLLLSDSPRGAVRFGVPMDALRFLLPNLWPEAEAAACRSDL</sequence>
<evidence type="ECO:0000256" key="1">
    <source>
        <dbReference type="PIRSR" id="PIRSR640198-1"/>
    </source>
</evidence>
<proteinExistence type="predicted"/>
<feature type="binding site" evidence="2">
    <location>
        <begin position="184"/>
        <end position="191"/>
    </location>
    <ligand>
        <name>ATP</name>
        <dbReference type="ChEBI" id="CHEBI:30616"/>
    </ligand>
</feature>
<dbReference type="InterPro" id="IPR003812">
    <property type="entry name" value="Fido"/>
</dbReference>
<dbReference type="AlphaFoldDB" id="A0A1I7KCM9"/>
<evidence type="ECO:0000313" key="5">
    <source>
        <dbReference type="Proteomes" id="UP000183656"/>
    </source>
</evidence>
<keyword evidence="2" id="KW-0067">ATP-binding</keyword>
<reference evidence="4 5" key="1">
    <citation type="submission" date="2016-10" db="EMBL/GenBank/DDBJ databases">
        <authorList>
            <person name="de Groot N.N."/>
        </authorList>
    </citation>
    <scope>NUCLEOTIDE SEQUENCE [LARGE SCALE GENOMIC DNA]</scope>
    <source>
        <strain evidence="4 5">R-24608</strain>
    </source>
</reference>
<feature type="active site" evidence="1">
    <location>
        <position position="180"/>
    </location>
</feature>
<dbReference type="STRING" id="343013.SAMN04489707_10467"/>
<dbReference type="GO" id="GO:0005524">
    <property type="term" value="F:ATP binding"/>
    <property type="evidence" value="ECO:0007669"/>
    <property type="project" value="UniProtKB-KW"/>
</dbReference>
<evidence type="ECO:0000259" key="3">
    <source>
        <dbReference type="PROSITE" id="PS51459"/>
    </source>
</evidence>
<dbReference type="InterPro" id="IPR040198">
    <property type="entry name" value="Fido_containing"/>
</dbReference>
<dbReference type="EMBL" id="FPBX01000046">
    <property type="protein sequence ID" value="SFU95139.1"/>
    <property type="molecule type" value="Genomic_DNA"/>
</dbReference>
<feature type="domain" description="Fido" evidence="3">
    <location>
        <begin position="85"/>
        <end position="256"/>
    </location>
</feature>
<dbReference type="PROSITE" id="PS51459">
    <property type="entry name" value="FIDO"/>
    <property type="match status" value="1"/>
</dbReference>
<protein>
    <submittedName>
        <fullName evidence="4">Fic family protein</fullName>
    </submittedName>
</protein>
<dbReference type="Gene3D" id="1.10.3290.10">
    <property type="entry name" value="Fido-like domain"/>
    <property type="match status" value="1"/>
</dbReference>
<dbReference type="Pfam" id="PF02661">
    <property type="entry name" value="Fic"/>
    <property type="match status" value="1"/>
</dbReference>
<gene>
    <name evidence="4" type="ORF">SAMN04489707_10467</name>
</gene>
<dbReference type="Proteomes" id="UP000183656">
    <property type="component" value="Unassembled WGS sequence"/>
</dbReference>
<evidence type="ECO:0000313" key="4">
    <source>
        <dbReference type="EMBL" id="SFU95139.1"/>
    </source>
</evidence>
<dbReference type="InterPro" id="IPR036597">
    <property type="entry name" value="Fido-like_dom_sf"/>
</dbReference>
<dbReference type="PANTHER" id="PTHR13504">
    <property type="entry name" value="FIDO DOMAIN-CONTAINING PROTEIN DDB_G0283145"/>
    <property type="match status" value="1"/>
</dbReference>
<accession>A0A1I7KCM9</accession>
<keyword evidence="2" id="KW-0547">Nucleotide-binding</keyword>